<sequence>MPRPRLLPLTPWLLAGWLLAPAAPAQSLPTPSQESAAPAASASALDAELFYQLLLAELQRRQDPGAAYSLVLDAAKRLREPALFRHAIEIALQGRAPNAALTAARDWQATLPSDEDARRTELQLLLALQRVRETGPLLREWIRATPPAQRAERIALVPAVYARVADKAEAVAAARTALEPFLQGPPTAAAAWAALGQVLRQADDTAGALQAAREALRADARAAGGALLALALLEDRPAEAEMLVQRHLQATRDGSAADPRVRIAYAQALADRGQLADARAVLQLPTANAADDRRQRVTEARLLRDHGHAQEAYDLLEQARRAAPDDSDLLYEQAMAADRLDRLADMERLLRELIARKPDDPHAYNALGYALADRGQRLPEAKALIEQALRLAPDDAYIIDSLGWVEFRLGNTAEARRLLTEAMQRRPDPEIAAHLGEVLWALGEADEARAVWRRGLELDRRNRTLTETLRRLGVEP</sequence>
<evidence type="ECO:0000256" key="1">
    <source>
        <dbReference type="PROSITE-ProRule" id="PRU00339"/>
    </source>
</evidence>
<proteinExistence type="predicted"/>
<evidence type="ECO:0000313" key="4">
    <source>
        <dbReference type="Proteomes" id="UP000318542"/>
    </source>
</evidence>
<dbReference type="GO" id="GO:0042802">
    <property type="term" value="F:identical protein binding"/>
    <property type="evidence" value="ECO:0007669"/>
    <property type="project" value="InterPro"/>
</dbReference>
<dbReference type="Gene3D" id="1.25.40.10">
    <property type="entry name" value="Tetratricopeptide repeat domain"/>
    <property type="match status" value="2"/>
</dbReference>
<evidence type="ECO:0000313" key="3">
    <source>
        <dbReference type="EMBL" id="TSE29502.1"/>
    </source>
</evidence>
<dbReference type="SMART" id="SM00028">
    <property type="entry name" value="TPR"/>
    <property type="match status" value="5"/>
</dbReference>
<dbReference type="OrthoDB" id="9766710at2"/>
<dbReference type="Pfam" id="PF13432">
    <property type="entry name" value="TPR_16"/>
    <property type="match status" value="1"/>
</dbReference>
<dbReference type="PROSITE" id="PS50005">
    <property type="entry name" value="TPR"/>
    <property type="match status" value="1"/>
</dbReference>
<dbReference type="EC" id="3.4.-.-" evidence="3"/>
<dbReference type="SUPFAM" id="SSF48452">
    <property type="entry name" value="TPR-like"/>
    <property type="match status" value="2"/>
</dbReference>
<organism evidence="3 4">
    <name type="scientific">Tepidimonas thermarum</name>
    <dbReference type="NCBI Taxonomy" id="335431"/>
    <lineage>
        <taxon>Bacteria</taxon>
        <taxon>Pseudomonadati</taxon>
        <taxon>Pseudomonadota</taxon>
        <taxon>Betaproteobacteria</taxon>
        <taxon>Burkholderiales</taxon>
        <taxon>Tepidimonas</taxon>
    </lineage>
</organism>
<dbReference type="EMBL" id="VJOL01000024">
    <property type="protein sequence ID" value="TSE29502.1"/>
    <property type="molecule type" value="Genomic_DNA"/>
</dbReference>
<dbReference type="Pfam" id="PF14559">
    <property type="entry name" value="TPR_19"/>
    <property type="match status" value="1"/>
</dbReference>
<dbReference type="PANTHER" id="PTHR12558:SF13">
    <property type="entry name" value="CELL DIVISION CYCLE PROTEIN 27 HOMOLOG"/>
    <property type="match status" value="1"/>
</dbReference>
<dbReference type="GO" id="GO:0006508">
    <property type="term" value="P:proteolysis"/>
    <property type="evidence" value="ECO:0007669"/>
    <property type="project" value="UniProtKB-KW"/>
</dbReference>
<reference evidence="3 4" key="1">
    <citation type="submission" date="2019-07" db="EMBL/GenBank/DDBJ databases">
        <title>Tepidimonas thermarum AA-1 draft genome.</title>
        <authorList>
            <person name="Da Costa M.S."/>
            <person name="Froufe H.J.C."/>
            <person name="Egas C."/>
            <person name="Albuquerque L."/>
        </authorList>
    </citation>
    <scope>NUCLEOTIDE SEQUENCE [LARGE SCALE GENOMIC DNA]</scope>
    <source>
        <strain evidence="3 4">AA-1</strain>
    </source>
</reference>
<feature type="signal peptide" evidence="2">
    <location>
        <begin position="1"/>
        <end position="25"/>
    </location>
</feature>
<protein>
    <submittedName>
        <fullName evidence="3">Beta-barrel assembly-enhancing protease</fullName>
        <ecNumber evidence="3">3.4.-.-</ecNumber>
    </submittedName>
</protein>
<dbReference type="InterPro" id="IPR019734">
    <property type="entry name" value="TPR_rpt"/>
</dbReference>
<keyword evidence="3" id="KW-0378">Hydrolase</keyword>
<feature type="repeat" description="TPR" evidence="1">
    <location>
        <begin position="429"/>
        <end position="462"/>
    </location>
</feature>
<keyword evidence="2" id="KW-0732">Signal</keyword>
<dbReference type="PANTHER" id="PTHR12558">
    <property type="entry name" value="CELL DIVISION CYCLE 16,23,27"/>
    <property type="match status" value="1"/>
</dbReference>
<dbReference type="RefSeq" id="WP_143902387.1">
    <property type="nucleotide sequence ID" value="NZ_VJOL01000024.1"/>
</dbReference>
<evidence type="ECO:0000256" key="2">
    <source>
        <dbReference type="SAM" id="SignalP"/>
    </source>
</evidence>
<comment type="caution">
    <text evidence="3">The sequence shown here is derived from an EMBL/GenBank/DDBJ whole genome shotgun (WGS) entry which is preliminary data.</text>
</comment>
<dbReference type="Proteomes" id="UP000318542">
    <property type="component" value="Unassembled WGS sequence"/>
</dbReference>
<dbReference type="InterPro" id="IPR011717">
    <property type="entry name" value="TPR-4"/>
</dbReference>
<dbReference type="Pfam" id="PF07721">
    <property type="entry name" value="TPR_4"/>
    <property type="match status" value="1"/>
</dbReference>
<name>A0A554X0Z2_9BURK</name>
<keyword evidence="1" id="KW-0802">TPR repeat</keyword>
<keyword evidence="3" id="KW-0645">Protease</keyword>
<dbReference type="GO" id="GO:0008233">
    <property type="term" value="F:peptidase activity"/>
    <property type="evidence" value="ECO:0007669"/>
    <property type="project" value="UniProtKB-KW"/>
</dbReference>
<keyword evidence="4" id="KW-1185">Reference proteome</keyword>
<dbReference type="AlphaFoldDB" id="A0A554X0Z2"/>
<dbReference type="InterPro" id="IPR011990">
    <property type="entry name" value="TPR-like_helical_dom_sf"/>
</dbReference>
<accession>A0A554X0Z2</accession>
<feature type="chain" id="PRO_5021944881" evidence="2">
    <location>
        <begin position="26"/>
        <end position="476"/>
    </location>
</feature>
<gene>
    <name evidence="3" type="primary">bepA_1</name>
    <name evidence="3" type="ORF">Tther_01438</name>
</gene>